<keyword evidence="2" id="KW-1185">Reference proteome</keyword>
<organism evidence="1 2">
    <name type="scientific">Echinococcus granulosus</name>
    <name type="common">Hydatid tapeworm</name>
    <dbReference type="NCBI Taxonomy" id="6210"/>
    <lineage>
        <taxon>Eukaryota</taxon>
        <taxon>Metazoa</taxon>
        <taxon>Spiralia</taxon>
        <taxon>Lophotrochozoa</taxon>
        <taxon>Platyhelminthes</taxon>
        <taxon>Cestoda</taxon>
        <taxon>Eucestoda</taxon>
        <taxon>Cyclophyllidea</taxon>
        <taxon>Taeniidae</taxon>
        <taxon>Echinococcus</taxon>
        <taxon>Echinococcus granulosus group</taxon>
    </lineage>
</organism>
<reference evidence="1 2" key="1">
    <citation type="journal article" date="2013" name="Nat. Genet.">
        <title>The genome of the hydatid tapeworm Echinococcus granulosus.</title>
        <authorList>
            <person name="Zheng H."/>
            <person name="Zhang W."/>
            <person name="Zhang L."/>
            <person name="Zhang Z."/>
            <person name="Li J."/>
            <person name="Lu G."/>
            <person name="Zhu Y."/>
            <person name="Wang Y."/>
            <person name="Huang Y."/>
            <person name="Liu J."/>
            <person name="Kang H."/>
            <person name="Chen J."/>
            <person name="Wang L."/>
            <person name="Chen A."/>
            <person name="Yu S."/>
            <person name="Gao Z."/>
            <person name="Jin L."/>
            <person name="Gu W."/>
            <person name="Wang Z."/>
            <person name="Zhao L."/>
            <person name="Shi B."/>
            <person name="Wen H."/>
            <person name="Lin R."/>
            <person name="Jones M.K."/>
            <person name="Brejova B."/>
            <person name="Vinar T."/>
            <person name="Zhao G."/>
            <person name="McManus D.P."/>
            <person name="Chen Z."/>
            <person name="Zhou Y."/>
            <person name="Wang S."/>
        </authorList>
    </citation>
    <scope>NUCLEOTIDE SEQUENCE [LARGE SCALE GENOMIC DNA]</scope>
</reference>
<dbReference type="CTD" id="36344100"/>
<dbReference type="EMBL" id="APAU02000105">
    <property type="protein sequence ID" value="EUB56742.1"/>
    <property type="molecule type" value="Genomic_DNA"/>
</dbReference>
<sequence length="31" mass="3431">MRGVFIQAPPITSDDVEVVKPQEAEMSRKTA</sequence>
<dbReference type="RefSeq" id="XP_024347938.1">
    <property type="nucleotide sequence ID" value="XM_024497634.1"/>
</dbReference>
<dbReference type="Proteomes" id="UP000019149">
    <property type="component" value="Unassembled WGS sequence"/>
</dbReference>
<name>W6UF15_ECHGR</name>
<accession>W6UF15</accession>
<dbReference type="KEGG" id="egl:EGR_08385"/>
<comment type="caution">
    <text evidence="1">The sequence shown here is derived from an EMBL/GenBank/DDBJ whole genome shotgun (WGS) entry which is preliminary data.</text>
</comment>
<dbReference type="GeneID" id="36344100"/>
<proteinExistence type="predicted"/>
<protein>
    <submittedName>
        <fullName evidence="1">Uncharacterized protein</fullName>
    </submittedName>
</protein>
<evidence type="ECO:0000313" key="1">
    <source>
        <dbReference type="EMBL" id="EUB56742.1"/>
    </source>
</evidence>
<dbReference type="AlphaFoldDB" id="W6UF15"/>
<evidence type="ECO:0000313" key="2">
    <source>
        <dbReference type="Proteomes" id="UP000019149"/>
    </source>
</evidence>
<gene>
    <name evidence="1" type="ORF">EGR_08385</name>
</gene>